<keyword evidence="10" id="KW-1185">Reference proteome</keyword>
<dbReference type="STRING" id="1573173.A0A162PUQ3"/>
<evidence type="ECO:0000256" key="2">
    <source>
        <dbReference type="ARBA" id="ARBA00007992"/>
    </source>
</evidence>
<keyword evidence="7" id="KW-1133">Transmembrane helix</keyword>
<feature type="transmembrane region" description="Helical" evidence="7">
    <location>
        <begin position="566"/>
        <end position="594"/>
    </location>
</feature>
<evidence type="ECO:0000256" key="7">
    <source>
        <dbReference type="SAM" id="Phobius"/>
    </source>
</evidence>
<dbReference type="EMBL" id="LFIW01000219">
    <property type="protein sequence ID" value="KZL87595.1"/>
    <property type="molecule type" value="Genomic_DNA"/>
</dbReference>
<dbReference type="InterPro" id="IPR002938">
    <property type="entry name" value="FAD-bd"/>
</dbReference>
<dbReference type="GO" id="GO:0004497">
    <property type="term" value="F:monooxygenase activity"/>
    <property type="evidence" value="ECO:0007669"/>
    <property type="project" value="UniProtKB-KW"/>
</dbReference>
<gene>
    <name evidence="9" type="ORF">CI238_01424</name>
</gene>
<keyword evidence="7" id="KW-0812">Transmembrane</keyword>
<dbReference type="InterPro" id="IPR036188">
    <property type="entry name" value="FAD/NAD-bd_sf"/>
</dbReference>
<comment type="cofactor">
    <cofactor evidence="1">
        <name>FAD</name>
        <dbReference type="ChEBI" id="CHEBI:57692"/>
    </cofactor>
</comment>
<comment type="similarity">
    <text evidence="2">Belongs to the paxM FAD-dependent monooxygenase family.</text>
</comment>
<dbReference type="PANTHER" id="PTHR47356:SF2">
    <property type="entry name" value="FAD-BINDING DOMAIN-CONTAINING PROTEIN-RELATED"/>
    <property type="match status" value="1"/>
</dbReference>
<keyword evidence="6" id="KW-0503">Monooxygenase</keyword>
<proteinExistence type="inferred from homology"/>
<keyword evidence="5" id="KW-0560">Oxidoreductase</keyword>
<dbReference type="Pfam" id="PF01494">
    <property type="entry name" value="FAD_binding_3"/>
    <property type="match status" value="2"/>
</dbReference>
<sequence>LPLHSLEITNIATHYKFFFFFLLAFHMGFKVIIVGGSVAGLSLANMLEKLDIDYTLLEAYPDIAPQVGASIGLLPNGFRILDQFGCFEPIQDIVGEYHLKSTFRGPDGKAVSKPNDAAVHHLEYRTGYPSIFIDRQMLLQVLYDNLKQKDKVLSEKRVSKIELNDGGVLVHTKDGSIFEGDIVVGADGIHSTVRQEMWRIGHQESPGYFPKDEHSRVPVATRCIFGISKRPSNLAAGTQQMCFNDGWSYLIVGAPGNRTYWFLFEGVGDTKYGKDIPRYSKEDLEKLAMAHLQDKIFEDVTFGDIYKNRIMATLVPLEEYVFEKWHYKRIVCIGDASHKIDPISGQGGNGAIEAAAILTNALTDMLEKNPKSQSAEVIESALAQVHANRHARAKNLVAQGHQLQQILTGRSPISKPVIKYLMPVLREDGFLNTAVPICKASHHVHKLPVPKRSRIVPFDDELPARPLNNKTASNVATLLAFSSLAALLSKSGGVTHLSTLLNGFQSQTRSISTGASGIGLAQGFSGLPSVVSAGNLIQDVQFRTNLFSALSIWLAEGHRVGNRLSVLLWPSLSGAAFAAFGANAIMPLFGLGLVLRGSNTLDGRHVPVNSAKSILPSVIAGYAIPTALAALPVQDPQLRQAVNLVASTAPIYCTALMNGISSVIQKVRNMFQQPKEKGEAKPDEREDFVAMYQKKDVVPLKFTYAFAAGLCATVHIISTIYAKSNYGGTGLTTGGNALFGLASVVQILYLAWDMRYEGFVTTKQAVLGGLGSVGSNLLVGPGAALSGFFYWREHVMSSLGK</sequence>
<reference evidence="9 10" key="1">
    <citation type="submission" date="2015-06" db="EMBL/GenBank/DDBJ databases">
        <title>Survival trade-offs in plant roots during colonization by closely related pathogenic and mutualistic fungi.</title>
        <authorList>
            <person name="Hacquard S."/>
            <person name="Kracher B."/>
            <person name="Hiruma K."/>
            <person name="Weinman A."/>
            <person name="Muench P."/>
            <person name="Garrido Oter R."/>
            <person name="Ver Loren van Themaat E."/>
            <person name="Dallerey J.-F."/>
            <person name="Damm U."/>
            <person name="Henrissat B."/>
            <person name="Lespinet O."/>
            <person name="Thon M."/>
            <person name="Kemen E."/>
            <person name="McHardy A.C."/>
            <person name="Schulze-Lefert P."/>
            <person name="O'Connell R.J."/>
        </authorList>
    </citation>
    <scope>NUCLEOTIDE SEQUENCE [LARGE SCALE GENOMIC DNA]</scope>
    <source>
        <strain evidence="9 10">MAFF 238704</strain>
    </source>
</reference>
<protein>
    <submittedName>
        <fullName evidence="9">Fad binding domain protein</fullName>
    </submittedName>
</protein>
<organism evidence="9 10">
    <name type="scientific">Colletotrichum incanum</name>
    <name type="common">Soybean anthracnose fungus</name>
    <dbReference type="NCBI Taxonomy" id="1573173"/>
    <lineage>
        <taxon>Eukaryota</taxon>
        <taxon>Fungi</taxon>
        <taxon>Dikarya</taxon>
        <taxon>Ascomycota</taxon>
        <taxon>Pezizomycotina</taxon>
        <taxon>Sordariomycetes</taxon>
        <taxon>Hypocreomycetidae</taxon>
        <taxon>Glomerellales</taxon>
        <taxon>Glomerellaceae</taxon>
        <taxon>Colletotrichum</taxon>
        <taxon>Colletotrichum spaethianum species complex</taxon>
    </lineage>
</organism>
<keyword evidence="3" id="KW-0285">Flavoprotein</keyword>
<accession>A0A162PUQ3</accession>
<evidence type="ECO:0000256" key="4">
    <source>
        <dbReference type="ARBA" id="ARBA00022827"/>
    </source>
</evidence>
<feature type="non-terminal residue" evidence="9">
    <location>
        <position position="1"/>
    </location>
</feature>
<comment type="caution">
    <text evidence="9">The sequence shown here is derived from an EMBL/GenBank/DDBJ whole genome shotgun (WGS) entry which is preliminary data.</text>
</comment>
<evidence type="ECO:0000313" key="9">
    <source>
        <dbReference type="EMBL" id="KZL87595.1"/>
    </source>
</evidence>
<feature type="transmembrane region" description="Helical" evidence="7">
    <location>
        <begin position="734"/>
        <end position="752"/>
    </location>
</feature>
<feature type="transmembrane region" description="Helical" evidence="7">
    <location>
        <begin position="764"/>
        <end position="791"/>
    </location>
</feature>
<evidence type="ECO:0000256" key="1">
    <source>
        <dbReference type="ARBA" id="ARBA00001974"/>
    </source>
</evidence>
<feature type="domain" description="FAD-binding" evidence="8">
    <location>
        <begin position="298"/>
        <end position="397"/>
    </location>
</feature>
<feature type="transmembrane region" description="Helical" evidence="7">
    <location>
        <begin position="702"/>
        <end position="722"/>
    </location>
</feature>
<evidence type="ECO:0000256" key="5">
    <source>
        <dbReference type="ARBA" id="ARBA00023002"/>
    </source>
</evidence>
<keyword evidence="7" id="KW-0472">Membrane</keyword>
<dbReference type="GO" id="GO:0071949">
    <property type="term" value="F:FAD binding"/>
    <property type="evidence" value="ECO:0007669"/>
    <property type="project" value="InterPro"/>
</dbReference>
<feature type="transmembrane region" description="Helical" evidence="7">
    <location>
        <begin position="20"/>
        <end position="44"/>
    </location>
</feature>
<dbReference type="InterPro" id="IPR050562">
    <property type="entry name" value="FAD_mOase_fung"/>
</dbReference>
<dbReference type="Proteomes" id="UP000076584">
    <property type="component" value="Unassembled WGS sequence"/>
</dbReference>
<dbReference type="AlphaFoldDB" id="A0A162PUQ3"/>
<evidence type="ECO:0000256" key="3">
    <source>
        <dbReference type="ARBA" id="ARBA00022630"/>
    </source>
</evidence>
<dbReference type="SUPFAM" id="SSF51905">
    <property type="entry name" value="FAD/NAD(P)-binding domain"/>
    <property type="match status" value="1"/>
</dbReference>
<evidence type="ECO:0000256" key="6">
    <source>
        <dbReference type="ARBA" id="ARBA00023033"/>
    </source>
</evidence>
<dbReference type="Gene3D" id="3.50.50.60">
    <property type="entry name" value="FAD/NAD(P)-binding domain"/>
    <property type="match status" value="1"/>
</dbReference>
<evidence type="ECO:0000313" key="10">
    <source>
        <dbReference type="Proteomes" id="UP000076584"/>
    </source>
</evidence>
<keyword evidence="4" id="KW-0274">FAD</keyword>
<dbReference type="PRINTS" id="PR00420">
    <property type="entry name" value="RNGMNOXGNASE"/>
</dbReference>
<feature type="transmembrane region" description="Helical" evidence="7">
    <location>
        <begin position="614"/>
        <end position="633"/>
    </location>
</feature>
<feature type="domain" description="FAD-binding" evidence="8">
    <location>
        <begin position="30"/>
        <end position="197"/>
    </location>
</feature>
<dbReference type="PANTHER" id="PTHR47356">
    <property type="entry name" value="FAD-DEPENDENT MONOOXYGENASE ASQG-RELATED"/>
    <property type="match status" value="1"/>
</dbReference>
<name>A0A162PUQ3_COLIC</name>
<evidence type="ECO:0000259" key="8">
    <source>
        <dbReference type="Pfam" id="PF01494"/>
    </source>
</evidence>